<gene>
    <name evidence="1" type="ORF">SDC9_205860</name>
</gene>
<comment type="caution">
    <text evidence="1">The sequence shown here is derived from an EMBL/GenBank/DDBJ whole genome shotgun (WGS) entry which is preliminary data.</text>
</comment>
<dbReference type="AlphaFoldDB" id="A0A645J630"/>
<proteinExistence type="predicted"/>
<dbReference type="EMBL" id="VSSQ01130553">
    <property type="protein sequence ID" value="MPN58159.1"/>
    <property type="molecule type" value="Genomic_DNA"/>
</dbReference>
<protein>
    <submittedName>
        <fullName evidence="1">Uncharacterized protein</fullName>
    </submittedName>
</protein>
<organism evidence="1">
    <name type="scientific">bioreactor metagenome</name>
    <dbReference type="NCBI Taxonomy" id="1076179"/>
    <lineage>
        <taxon>unclassified sequences</taxon>
        <taxon>metagenomes</taxon>
        <taxon>ecological metagenomes</taxon>
    </lineage>
</organism>
<accession>A0A645J630</accession>
<evidence type="ECO:0000313" key="1">
    <source>
        <dbReference type="EMBL" id="MPN58159.1"/>
    </source>
</evidence>
<sequence length="89" mass="10128">MFVFTAVGHQSEQQYPRAHHVKVHFGIIYDCGAVGRVADFEGMPRIGEIGKYRHKIFKLAMRQVTCGLVGFGEMRIDALEIEVRQFQCA</sequence>
<name>A0A645J630_9ZZZZ</name>
<reference evidence="1" key="1">
    <citation type="submission" date="2019-08" db="EMBL/GenBank/DDBJ databases">
        <authorList>
            <person name="Kucharzyk K."/>
            <person name="Murdoch R.W."/>
            <person name="Higgins S."/>
            <person name="Loffler F."/>
        </authorList>
    </citation>
    <scope>NUCLEOTIDE SEQUENCE</scope>
</reference>